<dbReference type="SUPFAM" id="SSF56112">
    <property type="entry name" value="Protein kinase-like (PK-like)"/>
    <property type="match status" value="1"/>
</dbReference>
<accession>A0A167ZFC4</accession>
<dbReference type="GO" id="GO:0005524">
    <property type="term" value="F:ATP binding"/>
    <property type="evidence" value="ECO:0007669"/>
    <property type="project" value="InterPro"/>
</dbReference>
<name>A0A167ZFC4_9HYPO</name>
<dbReference type="InterPro" id="IPR052751">
    <property type="entry name" value="Plant_MAPKKK"/>
</dbReference>
<dbReference type="PANTHER" id="PTHR48011:SF18">
    <property type="entry name" value="MITOGEN-ACTIVATED PROTEIN KINASE KINASE KINASE 19-RELATED"/>
    <property type="match status" value="1"/>
</dbReference>
<dbReference type="STRING" id="1081109.A0A167ZFC4"/>
<dbReference type="Gene3D" id="1.10.510.10">
    <property type="entry name" value="Transferase(Phosphotransferase) domain 1"/>
    <property type="match status" value="1"/>
</dbReference>
<comment type="caution">
    <text evidence="2">The sequence shown here is derived from an EMBL/GenBank/DDBJ whole genome shotgun (WGS) entry which is preliminary data.</text>
</comment>
<keyword evidence="3" id="KW-1185">Reference proteome</keyword>
<dbReference type="SMART" id="SM00220">
    <property type="entry name" value="S_TKc"/>
    <property type="match status" value="1"/>
</dbReference>
<organism evidence="2 3">
    <name type="scientific">Moelleriella libera RCEF 2490</name>
    <dbReference type="NCBI Taxonomy" id="1081109"/>
    <lineage>
        <taxon>Eukaryota</taxon>
        <taxon>Fungi</taxon>
        <taxon>Dikarya</taxon>
        <taxon>Ascomycota</taxon>
        <taxon>Pezizomycotina</taxon>
        <taxon>Sordariomycetes</taxon>
        <taxon>Hypocreomycetidae</taxon>
        <taxon>Hypocreales</taxon>
        <taxon>Clavicipitaceae</taxon>
        <taxon>Moelleriella</taxon>
    </lineage>
</organism>
<dbReference type="InterPro" id="IPR011009">
    <property type="entry name" value="Kinase-like_dom_sf"/>
</dbReference>
<dbReference type="AlphaFoldDB" id="A0A167ZFC4"/>
<dbReference type="Pfam" id="PF00069">
    <property type="entry name" value="Pkinase"/>
    <property type="match status" value="1"/>
</dbReference>
<evidence type="ECO:0000313" key="3">
    <source>
        <dbReference type="Proteomes" id="UP000078544"/>
    </source>
</evidence>
<dbReference type="GO" id="GO:0007165">
    <property type="term" value="P:signal transduction"/>
    <property type="evidence" value="ECO:0007669"/>
    <property type="project" value="TreeGrafter"/>
</dbReference>
<protein>
    <submittedName>
        <fullName evidence="2">Protein kinase domain-containing protein</fullName>
    </submittedName>
</protein>
<keyword evidence="2" id="KW-0418">Kinase</keyword>
<dbReference type="OrthoDB" id="4062651at2759"/>
<keyword evidence="2" id="KW-0808">Transferase</keyword>
<dbReference type="PANTHER" id="PTHR48011">
    <property type="entry name" value="CCR4-NOT TRANSCRIPTIONAL COMPLEX SUBUNIT CAF120-RELATED"/>
    <property type="match status" value="1"/>
</dbReference>
<dbReference type="InterPro" id="IPR000719">
    <property type="entry name" value="Prot_kinase_dom"/>
</dbReference>
<proteinExistence type="predicted"/>
<dbReference type="EMBL" id="AZGY01000015">
    <property type="protein sequence ID" value="KZZ92587.1"/>
    <property type="molecule type" value="Genomic_DNA"/>
</dbReference>
<evidence type="ECO:0000259" key="1">
    <source>
        <dbReference type="PROSITE" id="PS50011"/>
    </source>
</evidence>
<reference evidence="2 3" key="1">
    <citation type="journal article" date="2016" name="Genome Biol. Evol.">
        <title>Divergent and convergent evolution of fungal pathogenicity.</title>
        <authorList>
            <person name="Shang Y."/>
            <person name="Xiao G."/>
            <person name="Zheng P."/>
            <person name="Cen K."/>
            <person name="Zhan S."/>
            <person name="Wang C."/>
        </authorList>
    </citation>
    <scope>NUCLEOTIDE SEQUENCE [LARGE SCALE GENOMIC DNA]</scope>
    <source>
        <strain evidence="2 3">RCEF 2490</strain>
    </source>
</reference>
<dbReference type="GO" id="GO:0004672">
    <property type="term" value="F:protein kinase activity"/>
    <property type="evidence" value="ECO:0007669"/>
    <property type="project" value="InterPro"/>
</dbReference>
<dbReference type="Proteomes" id="UP000078544">
    <property type="component" value="Unassembled WGS sequence"/>
</dbReference>
<evidence type="ECO:0000313" key="2">
    <source>
        <dbReference type="EMBL" id="KZZ92587.1"/>
    </source>
</evidence>
<gene>
    <name evidence="2" type="ORF">AAL_06213</name>
</gene>
<dbReference type="PROSITE" id="PS50011">
    <property type="entry name" value="PROTEIN_KINASE_DOM"/>
    <property type="match status" value="1"/>
</dbReference>
<sequence>MAGLNWTYEQLADYLNRPSAPRSDLNPTIERLLTACPNSSVFGIGGHSVVLRISTDIVAKVCLESGDRRLCHEQKIFESLGEFNNPQFIQCYLCVPDVSFLEIVANGTLHDRMSISKNRPIRRWMLQLSRAIACLETIGYCHGDINPQNILLDDDDQVRLIDFDHSLKVGDELNVGYEPYVRQHRELAGGLYGIAGPGTEQFALGLVFWYMTRGSELYSELEGPDQVDHLLDGIFPITNPQDPIDRIIHNCWSGDYLRIADLVDDIEDILGCKMQSQDTNTSSQRQKRRLLCEEYCNMANLTVSSGNDTVFERQEQSPEAVLSNATNILRE</sequence>
<feature type="domain" description="Protein kinase" evidence="1">
    <location>
        <begin position="36"/>
        <end position="331"/>
    </location>
</feature>